<evidence type="ECO:0000313" key="3">
    <source>
        <dbReference type="EMBL" id="KAG8462794.1"/>
    </source>
</evidence>
<dbReference type="Proteomes" id="UP000751190">
    <property type="component" value="Unassembled WGS sequence"/>
</dbReference>
<feature type="region of interest" description="Disordered" evidence="1">
    <location>
        <begin position="321"/>
        <end position="342"/>
    </location>
</feature>
<feature type="region of interest" description="Disordered" evidence="1">
    <location>
        <begin position="119"/>
        <end position="160"/>
    </location>
</feature>
<dbReference type="InterPro" id="IPR027417">
    <property type="entry name" value="P-loop_NTPase"/>
</dbReference>
<sequence>MADGEDDDATAIGIEAPLARVARVAVLALLACMAGAAMSLTAWRAEEVAITLWPRGASALTATAAAGSLRRQHAPAAKEAGARAAAAGGAIDALVRRAPVAPGGGGDLAERGATASALGRASTFAEHAPSGVPAARRAPPASAEPVGAVPSGDGGGGSDGAGCRLPGWPEPRCSIVLFIHIPKTGGTSMRTWVMNQPGFTYHFVRADGRSCTPRGEAELHRQTLVVSWGCLLRQLRMNGTFVRERPRLVLEVHGGTTNSTDLALQLRQAALGEPMRSHGCVTTSFALVRDPSKFVTSNLHDSFKHSWFKHEYAHLAREHAPADGPLRPADARSGKPGRAVPAADYRNGALHDRLSDWLPRLADSQLRQVHVYASGSASLSHSAAPIRAEHEAAVYGFLHALDVLGVTERGTESLLLLMRRAGLPNYRYHIAGANDQVKRFLAHSQPLWAALERPLIAAVVNASARDRAMAQHAVRLLDGAVAAAGPQFACQLALLKAHRPLVNPRVYPCVRGMVNDPNAPWARCIPHGLCGAAYAPNCRLDQRLPGQTGWAEARKAKARLPQPAAAATHATA</sequence>
<evidence type="ECO:0000256" key="2">
    <source>
        <dbReference type="SAM" id="Phobius"/>
    </source>
</evidence>
<dbReference type="Gene3D" id="3.40.50.300">
    <property type="entry name" value="P-loop containing nucleotide triphosphate hydrolases"/>
    <property type="match status" value="1"/>
</dbReference>
<keyword evidence="2" id="KW-0472">Membrane</keyword>
<comment type="caution">
    <text evidence="3">The sequence shown here is derived from an EMBL/GenBank/DDBJ whole genome shotgun (WGS) entry which is preliminary data.</text>
</comment>
<name>A0A8J5XE27_DIALT</name>
<feature type="compositionally biased region" description="Low complexity" evidence="1">
    <location>
        <begin position="128"/>
        <end position="151"/>
    </location>
</feature>
<protein>
    <submittedName>
        <fullName evidence="3">Uncharacterized protein</fullName>
    </submittedName>
</protein>
<reference evidence="3" key="1">
    <citation type="submission" date="2021-05" db="EMBL/GenBank/DDBJ databases">
        <title>The genome of the haptophyte Pavlova lutheri (Diacronema luteri, Pavlovales) - a model for lipid biosynthesis in eukaryotic algae.</title>
        <authorList>
            <person name="Hulatt C.J."/>
            <person name="Posewitz M.C."/>
        </authorList>
    </citation>
    <scope>NUCLEOTIDE SEQUENCE</scope>
    <source>
        <strain evidence="3">NIVA-4/92</strain>
    </source>
</reference>
<keyword evidence="2" id="KW-0812">Transmembrane</keyword>
<organism evidence="3 4">
    <name type="scientific">Diacronema lutheri</name>
    <name type="common">Unicellular marine alga</name>
    <name type="synonym">Monochrysis lutheri</name>
    <dbReference type="NCBI Taxonomy" id="2081491"/>
    <lineage>
        <taxon>Eukaryota</taxon>
        <taxon>Haptista</taxon>
        <taxon>Haptophyta</taxon>
        <taxon>Pavlovophyceae</taxon>
        <taxon>Pavlovales</taxon>
        <taxon>Pavlovaceae</taxon>
        <taxon>Diacronema</taxon>
    </lineage>
</organism>
<proteinExistence type="predicted"/>
<keyword evidence="4" id="KW-1185">Reference proteome</keyword>
<dbReference type="EMBL" id="JAGTXO010000019">
    <property type="protein sequence ID" value="KAG8462794.1"/>
    <property type="molecule type" value="Genomic_DNA"/>
</dbReference>
<gene>
    <name evidence="3" type="ORF">KFE25_004770</name>
</gene>
<evidence type="ECO:0000256" key="1">
    <source>
        <dbReference type="SAM" id="MobiDB-lite"/>
    </source>
</evidence>
<dbReference type="AlphaFoldDB" id="A0A8J5XE27"/>
<evidence type="ECO:0000313" key="4">
    <source>
        <dbReference type="Proteomes" id="UP000751190"/>
    </source>
</evidence>
<accession>A0A8J5XE27</accession>
<dbReference type="OrthoDB" id="10435328at2759"/>
<keyword evidence="2" id="KW-1133">Transmembrane helix</keyword>
<feature type="transmembrane region" description="Helical" evidence="2">
    <location>
        <begin position="24"/>
        <end position="43"/>
    </location>
</feature>